<organism evidence="1">
    <name type="scientific">Tuwongella immobilis</name>
    <dbReference type="NCBI Taxonomy" id="692036"/>
    <lineage>
        <taxon>Bacteria</taxon>
        <taxon>Pseudomonadati</taxon>
        <taxon>Planctomycetota</taxon>
        <taxon>Planctomycetia</taxon>
        <taxon>Gemmatales</taxon>
        <taxon>Gemmataceae</taxon>
        <taxon>Tuwongella</taxon>
    </lineage>
</organism>
<proteinExistence type="predicted"/>
<dbReference type="Proteomes" id="UP000464378">
    <property type="component" value="Chromosome"/>
</dbReference>
<accession>A0A6C2YLE0</accession>
<evidence type="ECO:0000313" key="2">
    <source>
        <dbReference type="Proteomes" id="UP000464378"/>
    </source>
</evidence>
<dbReference type="EMBL" id="LR593887">
    <property type="protein sequence ID" value="VTS00669.1"/>
    <property type="molecule type" value="Genomic_DNA"/>
</dbReference>
<dbReference type="RefSeq" id="WP_162657392.1">
    <property type="nucleotide sequence ID" value="NZ_LR593887.1"/>
</dbReference>
<reference evidence="1" key="1">
    <citation type="submission" date="2019-04" db="EMBL/GenBank/DDBJ databases">
        <authorList>
            <consortium name="Science for Life Laboratories"/>
        </authorList>
    </citation>
    <scope>NUCLEOTIDE SEQUENCE</scope>
    <source>
        <strain evidence="1">MBLW1</strain>
    </source>
</reference>
<dbReference type="KEGG" id="tim:GMBLW1_17660"/>
<dbReference type="PROSITE" id="PS51257">
    <property type="entry name" value="PROKAR_LIPOPROTEIN"/>
    <property type="match status" value="1"/>
</dbReference>
<dbReference type="InParanoid" id="A0A6C2YLE0"/>
<gene>
    <name evidence="1" type="ORF">GMBLW1_17660</name>
</gene>
<dbReference type="AlphaFoldDB" id="A0A6C2YLE0"/>
<protein>
    <recommendedName>
        <fullName evidence="3">Lipoprotein</fullName>
    </recommendedName>
</protein>
<name>A0A6C2YLE0_9BACT</name>
<dbReference type="EMBL" id="LR586016">
    <property type="protein sequence ID" value="VIP02194.1"/>
    <property type="molecule type" value="Genomic_DNA"/>
</dbReference>
<evidence type="ECO:0000313" key="1">
    <source>
        <dbReference type="EMBL" id="VIP02194.1"/>
    </source>
</evidence>
<evidence type="ECO:0008006" key="3">
    <source>
        <dbReference type="Google" id="ProtNLM"/>
    </source>
</evidence>
<sequence>MRNRRWLWIIGVLTCGCMSGPQVDNPVMVRSEYGPAVENPVLIYPGSPGPNTYAAVWEHVLDVVDDHFQIAYSNRFEGRILTVPKVAPGLAQPWRSSSPSVRERLLATLQSMRHRGEVTIQVAPTGGYLVQVVIYRELEDVLVPTTPSNSLAVFREASTVERQYQVVTSEVESTRWIPKGRDYAFEQQILRHLRECQPIRHE</sequence>
<keyword evidence="2" id="KW-1185">Reference proteome</keyword>